<dbReference type="InterPro" id="IPR000477">
    <property type="entry name" value="RT_dom"/>
</dbReference>
<gene>
    <name evidence="8" type="ORF">PACLA_8A031795</name>
</gene>
<comment type="caution">
    <text evidence="8">The sequence shown here is derived from an EMBL/GenBank/DDBJ whole genome shotgun (WGS) entry which is preliminary data.</text>
</comment>
<dbReference type="GO" id="GO:0003964">
    <property type="term" value="F:RNA-directed DNA polymerase activity"/>
    <property type="evidence" value="ECO:0007669"/>
    <property type="project" value="UniProtKB-KW"/>
</dbReference>
<dbReference type="PANTHER" id="PTHR37984">
    <property type="entry name" value="PROTEIN CBG26694"/>
    <property type="match status" value="1"/>
</dbReference>
<dbReference type="Proteomes" id="UP001152795">
    <property type="component" value="Unassembled WGS sequence"/>
</dbReference>
<dbReference type="Pfam" id="PF17917">
    <property type="entry name" value="RT_RNaseH"/>
    <property type="match status" value="1"/>
</dbReference>
<evidence type="ECO:0000313" key="8">
    <source>
        <dbReference type="EMBL" id="CAB4012242.1"/>
    </source>
</evidence>
<dbReference type="CDD" id="cd09274">
    <property type="entry name" value="RNase_HI_RT_Ty3"/>
    <property type="match status" value="1"/>
</dbReference>
<evidence type="ECO:0000256" key="4">
    <source>
        <dbReference type="ARBA" id="ARBA00022759"/>
    </source>
</evidence>
<dbReference type="Pfam" id="PF00078">
    <property type="entry name" value="RVT_1"/>
    <property type="match status" value="1"/>
</dbReference>
<evidence type="ECO:0000256" key="5">
    <source>
        <dbReference type="ARBA" id="ARBA00022801"/>
    </source>
</evidence>
<accession>A0A7D9ELC2</accession>
<proteinExistence type="predicted"/>
<evidence type="ECO:0000256" key="6">
    <source>
        <dbReference type="ARBA" id="ARBA00022918"/>
    </source>
</evidence>
<feature type="non-terminal residue" evidence="8">
    <location>
        <position position="674"/>
    </location>
</feature>
<dbReference type="GO" id="GO:0004519">
    <property type="term" value="F:endonuclease activity"/>
    <property type="evidence" value="ECO:0007669"/>
    <property type="project" value="UniProtKB-KW"/>
</dbReference>
<protein>
    <submittedName>
        <fullName evidence="8">Uncharacterized protein</fullName>
    </submittedName>
</protein>
<name>A0A7D9ELC2_PARCT</name>
<dbReference type="EMBL" id="CACRXK020007437">
    <property type="protein sequence ID" value="CAB4012242.1"/>
    <property type="molecule type" value="Genomic_DNA"/>
</dbReference>
<organism evidence="8 9">
    <name type="scientific">Paramuricea clavata</name>
    <name type="common">Red gorgonian</name>
    <name type="synonym">Violescent sea-whip</name>
    <dbReference type="NCBI Taxonomy" id="317549"/>
    <lineage>
        <taxon>Eukaryota</taxon>
        <taxon>Metazoa</taxon>
        <taxon>Cnidaria</taxon>
        <taxon>Anthozoa</taxon>
        <taxon>Octocorallia</taxon>
        <taxon>Malacalcyonacea</taxon>
        <taxon>Plexauridae</taxon>
        <taxon>Paramuricea</taxon>
    </lineage>
</organism>
<feature type="region of interest" description="Disordered" evidence="7">
    <location>
        <begin position="146"/>
        <end position="176"/>
    </location>
</feature>
<keyword evidence="1" id="KW-0808">Transferase</keyword>
<keyword evidence="2" id="KW-0548">Nucleotidyltransferase</keyword>
<dbReference type="GO" id="GO:0016787">
    <property type="term" value="F:hydrolase activity"/>
    <property type="evidence" value="ECO:0007669"/>
    <property type="project" value="UniProtKB-KW"/>
</dbReference>
<evidence type="ECO:0000313" key="9">
    <source>
        <dbReference type="Proteomes" id="UP001152795"/>
    </source>
</evidence>
<dbReference type="InterPro" id="IPR041373">
    <property type="entry name" value="RT_RNaseH"/>
</dbReference>
<evidence type="ECO:0000256" key="7">
    <source>
        <dbReference type="SAM" id="MobiDB-lite"/>
    </source>
</evidence>
<keyword evidence="3" id="KW-0540">Nuclease</keyword>
<evidence type="ECO:0000256" key="2">
    <source>
        <dbReference type="ARBA" id="ARBA00022695"/>
    </source>
</evidence>
<dbReference type="OrthoDB" id="8922449at2759"/>
<keyword evidence="5" id="KW-0378">Hydrolase</keyword>
<dbReference type="InterPro" id="IPR043502">
    <property type="entry name" value="DNA/RNA_pol_sf"/>
</dbReference>
<dbReference type="InterPro" id="IPR050951">
    <property type="entry name" value="Retrovirus_Pol_polyprotein"/>
</dbReference>
<dbReference type="PANTHER" id="PTHR37984:SF5">
    <property type="entry name" value="PROTEIN NYNRIN-LIKE"/>
    <property type="match status" value="1"/>
</dbReference>
<evidence type="ECO:0000256" key="3">
    <source>
        <dbReference type="ARBA" id="ARBA00022722"/>
    </source>
</evidence>
<evidence type="ECO:0000256" key="1">
    <source>
        <dbReference type="ARBA" id="ARBA00022679"/>
    </source>
</evidence>
<dbReference type="InterPro" id="IPR043128">
    <property type="entry name" value="Rev_trsase/Diguanyl_cyclase"/>
</dbReference>
<keyword evidence="9" id="KW-1185">Reference proteome</keyword>
<dbReference type="Gene3D" id="3.30.70.270">
    <property type="match status" value="2"/>
</dbReference>
<dbReference type="CDD" id="cd01647">
    <property type="entry name" value="RT_LTR"/>
    <property type="match status" value="1"/>
</dbReference>
<keyword evidence="6" id="KW-0695">RNA-directed DNA polymerase</keyword>
<dbReference type="AlphaFoldDB" id="A0A7D9ELC2"/>
<dbReference type="SUPFAM" id="SSF56672">
    <property type="entry name" value="DNA/RNA polymerases"/>
    <property type="match status" value="1"/>
</dbReference>
<keyword evidence="4" id="KW-0255">Endonuclease</keyword>
<reference evidence="8" key="1">
    <citation type="submission" date="2020-04" db="EMBL/GenBank/DDBJ databases">
        <authorList>
            <person name="Alioto T."/>
            <person name="Alioto T."/>
            <person name="Gomez Garrido J."/>
        </authorList>
    </citation>
    <scope>NUCLEOTIDE SEQUENCE</scope>
    <source>
        <strain evidence="8">A484AB</strain>
    </source>
</reference>
<dbReference type="Gene3D" id="3.10.10.10">
    <property type="entry name" value="HIV Type 1 Reverse Transcriptase, subunit A, domain 1"/>
    <property type="match status" value="1"/>
</dbReference>
<dbReference type="PROSITE" id="PS50878">
    <property type="entry name" value="RT_POL"/>
    <property type="match status" value="1"/>
</dbReference>
<feature type="region of interest" description="Disordered" evidence="7">
    <location>
        <begin position="31"/>
        <end position="53"/>
    </location>
</feature>
<sequence>LDNILKLAQNIKLEESSKVLKYFLIHPARRAGQSRGGTPERSGSFRSGTPGKIRSCTIGREDTRIVEKCYKNFKIQGVVGEPGQKDKLGYQSLVSQIEAGVRKQYSELEIVNAKVLTILVLGNLQLVRSVTPLEVKLKKEELGEQPGNIETEIQVDPTKPSSLESEEPRLPDVDLSGLTPEQRREATKMLYEEADAFAMDDEDVGCIEGLQMNIHLTDDQPVQKNYLSIPRPLYPEVKAYIEDLLNRNFIRKSKSPFSSSVVCVRKKDGGLRLCVDYRALNQKTETLDNLGGNHWFSVLDQGKAYHQGFMDRDSQPLTAFITPWGLYEWTRIPFGLMNAPANFQRFMENCLGDLRDKICIPYLDDVIVFSKTFKEHVQHLQEVLQRLKSHGVKLKPKKCNLFKNEVSFLGRIVSANGYQMDPKATAAVEKLKGVIPKTVGEVRKIMGLLGVYRRSIENFSKIAKPLYDLLNRDTSPPKMSTASRNNHNKYGNNQLPSKSLIQWKPEHSSALEILVERITSPPILAYPQYNDPFLVHTDASQDGLGAVLYQRQAGILRVIAYASRTLTTAEKNYHLHSGKLEFLALKWSITEQFRDYLYYSPKFTVFTDNNPLTYILTTAKLNATGLRWVGELSDFNFDIKYRPGRSNTDADSLVAWILRRVYGIVYPNNIAERT</sequence>